<feature type="non-terminal residue" evidence="1">
    <location>
        <position position="1"/>
    </location>
</feature>
<protein>
    <recommendedName>
        <fullName evidence="2">Transcriptional repressor</fullName>
    </recommendedName>
</protein>
<organism evidence="1">
    <name type="scientific">marine metagenome</name>
    <dbReference type="NCBI Taxonomy" id="408172"/>
    <lineage>
        <taxon>unclassified sequences</taxon>
        <taxon>metagenomes</taxon>
        <taxon>ecological metagenomes</taxon>
    </lineage>
</organism>
<dbReference type="SUPFAM" id="SSF46785">
    <property type="entry name" value="Winged helix' DNA-binding domain"/>
    <property type="match status" value="1"/>
</dbReference>
<dbReference type="InterPro" id="IPR036390">
    <property type="entry name" value="WH_DNA-bd_sf"/>
</dbReference>
<evidence type="ECO:0000313" key="1">
    <source>
        <dbReference type="EMBL" id="SVA58393.1"/>
    </source>
</evidence>
<reference evidence="1" key="1">
    <citation type="submission" date="2018-05" db="EMBL/GenBank/DDBJ databases">
        <authorList>
            <person name="Lanie J.A."/>
            <person name="Ng W.-L."/>
            <person name="Kazmierczak K.M."/>
            <person name="Andrzejewski T.M."/>
            <person name="Davidsen T.M."/>
            <person name="Wayne K.J."/>
            <person name="Tettelin H."/>
            <person name="Glass J.I."/>
            <person name="Rusch D."/>
            <person name="Podicherti R."/>
            <person name="Tsui H.-C.T."/>
            <person name="Winkler M.E."/>
        </authorList>
    </citation>
    <scope>NUCLEOTIDE SEQUENCE</scope>
</reference>
<dbReference type="PANTHER" id="PTHR33202">
    <property type="entry name" value="ZINC UPTAKE REGULATION PROTEIN"/>
    <property type="match status" value="1"/>
</dbReference>
<accession>A0A381X2F8</accession>
<evidence type="ECO:0008006" key="2">
    <source>
        <dbReference type="Google" id="ProtNLM"/>
    </source>
</evidence>
<dbReference type="InterPro" id="IPR036388">
    <property type="entry name" value="WH-like_DNA-bd_sf"/>
</dbReference>
<name>A0A381X2F8_9ZZZZ</name>
<sequence>VRYSHQRETIRRIVYSTNTHPTADWIFSESKKEIPDISLGTVYRNLKQLNDEGIIRTIYDGSIARYDWNQD</sequence>
<proteinExistence type="predicted"/>
<dbReference type="Gene3D" id="1.10.10.10">
    <property type="entry name" value="Winged helix-like DNA-binding domain superfamily/Winged helix DNA-binding domain"/>
    <property type="match status" value="1"/>
</dbReference>
<gene>
    <name evidence="1" type="ORF">METZ01_LOCUS111247</name>
</gene>
<dbReference type="Pfam" id="PF01475">
    <property type="entry name" value="FUR"/>
    <property type="match status" value="1"/>
</dbReference>
<dbReference type="CDD" id="cd07153">
    <property type="entry name" value="Fur_like"/>
    <property type="match status" value="1"/>
</dbReference>
<feature type="non-terminal residue" evidence="1">
    <location>
        <position position="71"/>
    </location>
</feature>
<dbReference type="PANTHER" id="PTHR33202:SF7">
    <property type="entry name" value="FERRIC UPTAKE REGULATION PROTEIN"/>
    <property type="match status" value="1"/>
</dbReference>
<dbReference type="InterPro" id="IPR002481">
    <property type="entry name" value="FUR"/>
</dbReference>
<dbReference type="GO" id="GO:1900376">
    <property type="term" value="P:regulation of secondary metabolite biosynthetic process"/>
    <property type="evidence" value="ECO:0007669"/>
    <property type="project" value="TreeGrafter"/>
</dbReference>
<dbReference type="GO" id="GO:0045892">
    <property type="term" value="P:negative regulation of DNA-templated transcription"/>
    <property type="evidence" value="ECO:0007669"/>
    <property type="project" value="TreeGrafter"/>
</dbReference>
<dbReference type="EMBL" id="UINC01013530">
    <property type="protein sequence ID" value="SVA58393.1"/>
    <property type="molecule type" value="Genomic_DNA"/>
</dbReference>
<dbReference type="AlphaFoldDB" id="A0A381X2F8"/>
<dbReference type="GO" id="GO:0003700">
    <property type="term" value="F:DNA-binding transcription factor activity"/>
    <property type="evidence" value="ECO:0007669"/>
    <property type="project" value="InterPro"/>
</dbReference>
<dbReference type="GO" id="GO:0008270">
    <property type="term" value="F:zinc ion binding"/>
    <property type="evidence" value="ECO:0007669"/>
    <property type="project" value="TreeGrafter"/>
</dbReference>
<dbReference type="GO" id="GO:0000976">
    <property type="term" value="F:transcription cis-regulatory region binding"/>
    <property type="evidence" value="ECO:0007669"/>
    <property type="project" value="TreeGrafter"/>
</dbReference>